<dbReference type="Proteomes" id="UP000574067">
    <property type="component" value="Unassembled WGS sequence"/>
</dbReference>
<dbReference type="EMBL" id="JABBFW010000010">
    <property type="protein sequence ID" value="NML16362.1"/>
    <property type="molecule type" value="Genomic_DNA"/>
</dbReference>
<accession>A0A848FAL0</accession>
<evidence type="ECO:0000313" key="3">
    <source>
        <dbReference type="Proteomes" id="UP000574067"/>
    </source>
</evidence>
<evidence type="ECO:0000256" key="1">
    <source>
        <dbReference type="SAM" id="MobiDB-lite"/>
    </source>
</evidence>
<evidence type="ECO:0000313" key="2">
    <source>
        <dbReference type="EMBL" id="NML16362.1"/>
    </source>
</evidence>
<dbReference type="AlphaFoldDB" id="A0A848FAL0"/>
<comment type="caution">
    <text evidence="2">The sequence shown here is derived from an EMBL/GenBank/DDBJ whole genome shotgun (WGS) entry which is preliminary data.</text>
</comment>
<organism evidence="2 3">
    <name type="scientific">Azohydromonas caseinilytica</name>
    <dbReference type="NCBI Taxonomy" id="2728836"/>
    <lineage>
        <taxon>Bacteria</taxon>
        <taxon>Pseudomonadati</taxon>
        <taxon>Pseudomonadota</taxon>
        <taxon>Betaproteobacteria</taxon>
        <taxon>Burkholderiales</taxon>
        <taxon>Sphaerotilaceae</taxon>
        <taxon>Azohydromonas</taxon>
    </lineage>
</organism>
<proteinExistence type="predicted"/>
<dbReference type="RefSeq" id="WP_169161272.1">
    <property type="nucleotide sequence ID" value="NZ_JABBFW010000010.1"/>
</dbReference>
<keyword evidence="3" id="KW-1185">Reference proteome</keyword>
<protein>
    <submittedName>
        <fullName evidence="2">Uncharacterized protein</fullName>
    </submittedName>
</protein>
<gene>
    <name evidence="2" type="ORF">HHL10_15375</name>
</gene>
<sequence>MYELFQLRATLCRLEEQLSQARELVRACDAVPKNERAPVQQHLDDALSHWRSLVNARGEAAQALAQAHFGKLGLARGAVVTLTYPIYGLRLDAAFDEERLPRRLAQATLKVEGFTVEHVRSKTQVVLGLSGRLLQDGKATQTSAAFCLHPGCEVEILKPAPQREPAEAVGKETAAASDKPKVPMPASTG</sequence>
<reference evidence="2 3" key="1">
    <citation type="submission" date="2020-04" db="EMBL/GenBank/DDBJ databases">
        <title>Azohydromonas sp. isolated from soil.</title>
        <authorList>
            <person name="Dahal R.H."/>
        </authorList>
    </citation>
    <scope>NUCLEOTIDE SEQUENCE [LARGE SCALE GENOMIC DNA]</scope>
    <source>
        <strain evidence="2 3">G-1-1-14</strain>
    </source>
</reference>
<feature type="region of interest" description="Disordered" evidence="1">
    <location>
        <begin position="161"/>
        <end position="189"/>
    </location>
</feature>
<name>A0A848FAL0_9BURK</name>